<feature type="signal peptide" evidence="1">
    <location>
        <begin position="1"/>
        <end position="21"/>
    </location>
</feature>
<evidence type="ECO:0000256" key="1">
    <source>
        <dbReference type="SAM" id="SignalP"/>
    </source>
</evidence>
<protein>
    <submittedName>
        <fullName evidence="2">Venom protein</fullName>
    </submittedName>
</protein>
<reference evidence="2" key="1">
    <citation type="submission" date="2017-02" db="EMBL/GenBank/DDBJ databases">
        <title>Parasitoid Jewel Wasp Mounts Multi-Pronged Neurochemical Attack to Hijack a Host Brain.</title>
        <authorList>
            <person name="Arvidson R.S."/>
            <person name="Kaiser M."/>
            <person name="Libersat F."/>
            <person name="Adams M.E."/>
        </authorList>
    </citation>
    <scope>NUCLEOTIDE SEQUENCE</scope>
    <source>
        <strain evidence="2">152</strain>
    </source>
</reference>
<sequence>MKATILLRLLIPFCGFVIANAKDEDTKKKISIPKAITEIKSKVHYLEDIGYEQFMQVHTVLVYLNATSRNLLLSKLTAELDKIRIAVNTTKEEGKEAENCFQAATKYADEILKAAEFKHVECIKVSLNNFIKSFGILSKIRAEANGIIDHLSTILFVCNGRRFDKRHCVVLWTKESTDRVNRFNQMVNWYSNRRAIIFKQVARVTISWIRKSFCESAKKIAKMQLDAKTCIERANINL</sequence>
<dbReference type="EMBL" id="KY563525">
    <property type="protein sequence ID" value="ARK19934.1"/>
    <property type="molecule type" value="mRNA"/>
</dbReference>
<organism evidence="2">
    <name type="scientific">Ampulex compressa</name>
    <name type="common">Emerald cockroach wasp</name>
    <dbReference type="NCBI Taxonomy" id="860918"/>
    <lineage>
        <taxon>Eukaryota</taxon>
        <taxon>Metazoa</taxon>
        <taxon>Ecdysozoa</taxon>
        <taxon>Arthropoda</taxon>
        <taxon>Hexapoda</taxon>
        <taxon>Insecta</taxon>
        <taxon>Pterygota</taxon>
        <taxon>Neoptera</taxon>
        <taxon>Endopterygota</taxon>
        <taxon>Hymenoptera</taxon>
        <taxon>Apocrita</taxon>
        <taxon>Aculeata</taxon>
        <taxon>Apoidea</taxon>
        <taxon>Ampulicidae</taxon>
        <taxon>Ampulicini</taxon>
        <taxon>Ampulex</taxon>
    </lineage>
</organism>
<accession>A0A1W6EW42</accession>
<proteinExistence type="evidence at transcript level"/>
<keyword evidence="1" id="KW-0732">Signal</keyword>
<name>A0A1W6EW42_AMPCP</name>
<feature type="chain" id="PRO_5012822944" evidence="1">
    <location>
        <begin position="22"/>
        <end position="238"/>
    </location>
</feature>
<dbReference type="AlphaFoldDB" id="A0A1W6EW42"/>
<evidence type="ECO:0000313" key="2">
    <source>
        <dbReference type="EMBL" id="ARK19934.1"/>
    </source>
</evidence>